<evidence type="ECO:0000313" key="14">
    <source>
        <dbReference type="Proteomes" id="UP000321039"/>
    </source>
</evidence>
<gene>
    <name evidence="13" type="ORF">FV139_17485</name>
</gene>
<evidence type="ECO:0000256" key="10">
    <source>
        <dbReference type="SAM" id="SignalP"/>
    </source>
</evidence>
<dbReference type="Gene3D" id="2.170.130.10">
    <property type="entry name" value="TonB-dependent receptor, plug domain"/>
    <property type="match status" value="1"/>
</dbReference>
<dbReference type="InterPro" id="IPR012910">
    <property type="entry name" value="Plug_dom"/>
</dbReference>
<dbReference type="AlphaFoldDB" id="A0A5C8ZSW7"/>
<evidence type="ECO:0000256" key="1">
    <source>
        <dbReference type="ARBA" id="ARBA00004571"/>
    </source>
</evidence>
<evidence type="ECO:0000256" key="8">
    <source>
        <dbReference type="PROSITE-ProRule" id="PRU01360"/>
    </source>
</evidence>
<evidence type="ECO:0000256" key="9">
    <source>
        <dbReference type="RuleBase" id="RU003357"/>
    </source>
</evidence>
<keyword evidence="7 8" id="KW-0998">Cell outer membrane</keyword>
<evidence type="ECO:0000313" key="13">
    <source>
        <dbReference type="EMBL" id="TXS90770.1"/>
    </source>
</evidence>
<evidence type="ECO:0000256" key="6">
    <source>
        <dbReference type="ARBA" id="ARBA00023136"/>
    </source>
</evidence>
<name>A0A5C8ZSW7_9GAMM</name>
<evidence type="ECO:0000256" key="5">
    <source>
        <dbReference type="ARBA" id="ARBA00023077"/>
    </source>
</evidence>
<evidence type="ECO:0000256" key="2">
    <source>
        <dbReference type="ARBA" id="ARBA00022448"/>
    </source>
</evidence>
<dbReference type="NCBIfam" id="TIGR01782">
    <property type="entry name" value="TonB-Xanth-Caul"/>
    <property type="match status" value="1"/>
</dbReference>
<comment type="similarity">
    <text evidence="8 9">Belongs to the TonB-dependent receptor family.</text>
</comment>
<dbReference type="InterPro" id="IPR010104">
    <property type="entry name" value="TonB_rcpt_bac"/>
</dbReference>
<keyword evidence="6 8" id="KW-0472">Membrane</keyword>
<dbReference type="PROSITE" id="PS52016">
    <property type="entry name" value="TONB_DEPENDENT_REC_3"/>
    <property type="match status" value="1"/>
</dbReference>
<dbReference type="PANTHER" id="PTHR40980">
    <property type="entry name" value="PLUG DOMAIN-CONTAINING PROTEIN"/>
    <property type="match status" value="1"/>
</dbReference>
<accession>A0A5C8ZSW7</accession>
<evidence type="ECO:0000256" key="4">
    <source>
        <dbReference type="ARBA" id="ARBA00022692"/>
    </source>
</evidence>
<reference evidence="13 14" key="1">
    <citation type="submission" date="2019-08" db="EMBL/GenBank/DDBJ databases">
        <title>Parahaliea maris sp. nov., isolated from the surface seawater.</title>
        <authorList>
            <person name="Liu Y."/>
        </authorList>
    </citation>
    <scope>NUCLEOTIDE SEQUENCE [LARGE SCALE GENOMIC DNA]</scope>
    <source>
        <strain evidence="13 14">HSLHS9</strain>
    </source>
</reference>
<feature type="domain" description="TonB-dependent receptor plug" evidence="12">
    <location>
        <begin position="66"/>
        <end position="169"/>
    </location>
</feature>
<dbReference type="Pfam" id="PF07715">
    <property type="entry name" value="Plug"/>
    <property type="match status" value="1"/>
</dbReference>
<evidence type="ECO:0000259" key="12">
    <source>
        <dbReference type="Pfam" id="PF07715"/>
    </source>
</evidence>
<keyword evidence="2 8" id="KW-0813">Transport</keyword>
<evidence type="ECO:0000259" key="11">
    <source>
        <dbReference type="Pfam" id="PF00593"/>
    </source>
</evidence>
<dbReference type="Pfam" id="PF00593">
    <property type="entry name" value="TonB_dep_Rec_b-barrel"/>
    <property type="match status" value="1"/>
</dbReference>
<keyword evidence="10" id="KW-0732">Signal</keyword>
<keyword evidence="13" id="KW-0675">Receptor</keyword>
<dbReference type="EMBL" id="VRZA01000007">
    <property type="protein sequence ID" value="TXS90770.1"/>
    <property type="molecule type" value="Genomic_DNA"/>
</dbReference>
<keyword evidence="5 9" id="KW-0798">TonB box</keyword>
<feature type="signal peptide" evidence="10">
    <location>
        <begin position="1"/>
        <end position="36"/>
    </location>
</feature>
<proteinExistence type="inferred from homology"/>
<protein>
    <submittedName>
        <fullName evidence="13">TonB-dependent receptor</fullName>
    </submittedName>
</protein>
<comment type="subcellular location">
    <subcellularLocation>
        <location evidence="1 8">Cell outer membrane</location>
        <topology evidence="1 8">Multi-pass membrane protein</topology>
    </subcellularLocation>
</comment>
<dbReference type="PANTHER" id="PTHR40980:SF4">
    <property type="entry name" value="TONB-DEPENDENT RECEPTOR-LIKE BETA-BARREL DOMAIN-CONTAINING PROTEIN"/>
    <property type="match status" value="1"/>
</dbReference>
<keyword evidence="4 8" id="KW-0812">Transmembrane</keyword>
<keyword evidence="14" id="KW-1185">Reference proteome</keyword>
<evidence type="ECO:0000256" key="3">
    <source>
        <dbReference type="ARBA" id="ARBA00022452"/>
    </source>
</evidence>
<dbReference type="InterPro" id="IPR036942">
    <property type="entry name" value="Beta-barrel_TonB_sf"/>
</dbReference>
<dbReference type="SUPFAM" id="SSF56935">
    <property type="entry name" value="Porins"/>
    <property type="match status" value="1"/>
</dbReference>
<sequence>MNTRNAAPALKHTLLFRALTRGALPLACFASVPVMAEVTQNSESELEHVLVVGQGASLDKALREQRRADSIKSVVSADAMAQMPDENVAEALQRLPGVSIERDQGEGRFVSVRGLGPDLNSVQINGTVIPSPNSGTRAVALDVVPSELVETLSVVKAVTPDMDANSLGGSVAVESLSAFDRDGRFYSLAAESNYDDNVGETSPKLSGVYSDLFSIGGDSENLGVALAFSWQERDFGSDNVETGGGWDFDEGARLEESEMRDYIITRERSGLGLNLDYRVSDSSKLYLRTLYSEFTDTEIRNAAGVEFADAQQAGEQGDAEGWRELKDREETQEIASFVFGGEWDLEQWSVTGQLGYSRSSEDTPGHIAGAVFEGDGDFTDTRFSSGRKPVLVAADSFYDPSAFVLEEVEWGQQKTTDTEQNIRFDIARSYQASNAEGEFKFGGKYSTREKDNDTNVWKYEDFADYGISDDALLLSTYAGGEVDYSLGRFGPGIKSGGIARLIGGLDAEEFYDEEESRIEDFVMDEDITAAYLMNTLEWERLRMILGVRYEGTEFSAEGTGLRDDVYEAVNVDNDYDHWLPGAHLRYQLGDDTQLRAAWTNTVVRPTFEQVAPGFVIDGDEASFGNPDLDALESANFDLGVEHFLGRAGVLSAFVFYKEIDNFIYQTDIAGTGAWADFDEAETFANGDSADLYGLELSWSQQLGSLPAPWNGLLLGANFTYSRSDATLVDGDEERDIDLPYQSDRVGNAMVGWENNTFSVRLSANYKSSYLQEVSTVDDPEHDLFVDAQTFVDLTVRWYVTPQLQLSFEAQNITDEPYYVYTGSRGFNAQYEEYGPSFKLGITLTSM</sequence>
<organism evidence="13 14">
    <name type="scientific">Parahaliea maris</name>
    <dbReference type="NCBI Taxonomy" id="2716870"/>
    <lineage>
        <taxon>Bacteria</taxon>
        <taxon>Pseudomonadati</taxon>
        <taxon>Pseudomonadota</taxon>
        <taxon>Gammaproteobacteria</taxon>
        <taxon>Cellvibrionales</taxon>
        <taxon>Halieaceae</taxon>
        <taxon>Parahaliea</taxon>
    </lineage>
</organism>
<feature type="chain" id="PRO_5023122646" evidence="10">
    <location>
        <begin position="37"/>
        <end position="846"/>
    </location>
</feature>
<dbReference type="CDD" id="cd01347">
    <property type="entry name" value="ligand_gated_channel"/>
    <property type="match status" value="1"/>
</dbReference>
<dbReference type="InterPro" id="IPR000531">
    <property type="entry name" value="Beta-barrel_TonB"/>
</dbReference>
<feature type="domain" description="TonB-dependent receptor-like beta-barrel" evidence="11">
    <location>
        <begin position="388"/>
        <end position="812"/>
    </location>
</feature>
<dbReference type="GO" id="GO:0009279">
    <property type="term" value="C:cell outer membrane"/>
    <property type="evidence" value="ECO:0007669"/>
    <property type="project" value="UniProtKB-SubCell"/>
</dbReference>
<dbReference type="Gene3D" id="2.40.170.20">
    <property type="entry name" value="TonB-dependent receptor, beta-barrel domain"/>
    <property type="match status" value="1"/>
</dbReference>
<dbReference type="Proteomes" id="UP000321039">
    <property type="component" value="Unassembled WGS sequence"/>
</dbReference>
<comment type="caution">
    <text evidence="13">The sequence shown here is derived from an EMBL/GenBank/DDBJ whole genome shotgun (WGS) entry which is preliminary data.</text>
</comment>
<evidence type="ECO:0000256" key="7">
    <source>
        <dbReference type="ARBA" id="ARBA00023237"/>
    </source>
</evidence>
<dbReference type="InterPro" id="IPR037066">
    <property type="entry name" value="Plug_dom_sf"/>
</dbReference>
<dbReference type="RefSeq" id="WP_148069768.1">
    <property type="nucleotide sequence ID" value="NZ_VRZA01000007.1"/>
</dbReference>
<keyword evidence="3 8" id="KW-1134">Transmembrane beta strand</keyword>
<dbReference type="InterPro" id="IPR039426">
    <property type="entry name" value="TonB-dep_rcpt-like"/>
</dbReference>